<gene>
    <name evidence="3" type="ORF">PLOB_00038108</name>
</gene>
<dbReference type="Proteomes" id="UP001159405">
    <property type="component" value="Unassembled WGS sequence"/>
</dbReference>
<dbReference type="SUPFAM" id="SSF49344">
    <property type="entry name" value="CBD9-like"/>
    <property type="match status" value="1"/>
</dbReference>
<keyword evidence="4" id="KW-1185">Reference proteome</keyword>
<proteinExistence type="predicted"/>
<dbReference type="SMART" id="SM00664">
    <property type="entry name" value="DoH"/>
    <property type="match status" value="1"/>
</dbReference>
<evidence type="ECO:0000313" key="4">
    <source>
        <dbReference type="Proteomes" id="UP001159405"/>
    </source>
</evidence>
<feature type="signal peptide" evidence="1">
    <location>
        <begin position="1"/>
        <end position="21"/>
    </location>
</feature>
<feature type="non-terminal residue" evidence="3">
    <location>
        <position position="169"/>
    </location>
</feature>
<comment type="caution">
    <text evidence="3">The sequence shown here is derived from an EMBL/GenBank/DDBJ whole genome shotgun (WGS) entry which is preliminary data.</text>
</comment>
<protein>
    <recommendedName>
        <fullName evidence="2">DOMON domain-containing protein</fullName>
    </recommendedName>
</protein>
<organism evidence="3 4">
    <name type="scientific">Porites lobata</name>
    <dbReference type="NCBI Taxonomy" id="104759"/>
    <lineage>
        <taxon>Eukaryota</taxon>
        <taxon>Metazoa</taxon>
        <taxon>Cnidaria</taxon>
        <taxon>Anthozoa</taxon>
        <taxon>Hexacorallia</taxon>
        <taxon>Scleractinia</taxon>
        <taxon>Fungiina</taxon>
        <taxon>Poritidae</taxon>
        <taxon>Porites</taxon>
    </lineage>
</organism>
<dbReference type="PANTHER" id="PTHR10157:SF23">
    <property type="entry name" value="MOXD1 HOMOLOG 1"/>
    <property type="match status" value="1"/>
</dbReference>
<dbReference type="InterPro" id="IPR045266">
    <property type="entry name" value="DOH_DOMON"/>
</dbReference>
<dbReference type="PROSITE" id="PS50836">
    <property type="entry name" value="DOMON"/>
    <property type="match status" value="1"/>
</dbReference>
<reference evidence="3 4" key="1">
    <citation type="submission" date="2022-05" db="EMBL/GenBank/DDBJ databases">
        <authorList>
            <consortium name="Genoscope - CEA"/>
            <person name="William W."/>
        </authorList>
    </citation>
    <scope>NUCLEOTIDE SEQUENCE [LARGE SCALE GENOMIC DNA]</scope>
</reference>
<sequence length="169" mass="18989">MEVFPSAVFWVCFTQLTQLSALFTSTKVSPDEERSFIVKASTVGWVGFGFACLAPNKMRDYDLGLIVAGYKKGHGYIYDMFSTGQSSPHVDSSQDYHFVMTTGEEGYTILHFERGANTGDAKDILFMANQEYFFVWALHSSFDATESSTVYPFHERKGSSQFTQLMQTG</sequence>
<dbReference type="EMBL" id="CALNXK010000056">
    <property type="protein sequence ID" value="CAH3135871.1"/>
    <property type="molecule type" value="Genomic_DNA"/>
</dbReference>
<dbReference type="InterPro" id="IPR005018">
    <property type="entry name" value="DOMON_domain"/>
</dbReference>
<dbReference type="PANTHER" id="PTHR10157">
    <property type="entry name" value="DOPAMINE BETA HYDROXYLASE RELATED"/>
    <property type="match status" value="1"/>
</dbReference>
<feature type="domain" description="DOMON" evidence="2">
    <location>
        <begin position="17"/>
        <end position="139"/>
    </location>
</feature>
<dbReference type="Pfam" id="PF03351">
    <property type="entry name" value="DOMON"/>
    <property type="match status" value="1"/>
</dbReference>
<keyword evidence="1" id="KW-0732">Signal</keyword>
<evidence type="ECO:0000259" key="2">
    <source>
        <dbReference type="PROSITE" id="PS50836"/>
    </source>
</evidence>
<dbReference type="CDD" id="cd09631">
    <property type="entry name" value="DOMON_DOH"/>
    <property type="match status" value="1"/>
</dbReference>
<name>A0ABN8P6Q0_9CNID</name>
<dbReference type="InterPro" id="IPR000945">
    <property type="entry name" value="DBH-like"/>
</dbReference>
<evidence type="ECO:0000256" key="1">
    <source>
        <dbReference type="SAM" id="SignalP"/>
    </source>
</evidence>
<feature type="chain" id="PRO_5045233247" description="DOMON domain-containing protein" evidence="1">
    <location>
        <begin position="22"/>
        <end position="169"/>
    </location>
</feature>
<evidence type="ECO:0000313" key="3">
    <source>
        <dbReference type="EMBL" id="CAH3135871.1"/>
    </source>
</evidence>
<accession>A0ABN8P6Q0</accession>